<evidence type="ECO:0000313" key="1">
    <source>
        <dbReference type="EMBL" id="OXS80429.1"/>
    </source>
</evidence>
<reference evidence="1" key="3">
    <citation type="submission" date="2017-03" db="EMBL/GenBank/DDBJ databases">
        <authorList>
            <person name="Dastager S.G."/>
            <person name="Neurgaonkar P.S."/>
            <person name="Dharne M.S."/>
        </authorList>
    </citation>
    <scope>NUCLEOTIDE SEQUENCE</scope>
    <source>
        <strain evidence="1">DSM 25145</strain>
    </source>
</reference>
<dbReference type="EMBL" id="FTLX01000001">
    <property type="protein sequence ID" value="SIQ05832.1"/>
    <property type="molecule type" value="Genomic_DNA"/>
</dbReference>
<dbReference type="Gene3D" id="1.10.287.1890">
    <property type="match status" value="1"/>
</dbReference>
<reference evidence="4" key="2">
    <citation type="submission" date="2017-03" db="EMBL/GenBank/DDBJ databases">
        <title>Bacillus sp. V-88(T) DSM27956, whole genome shotgun sequencing project.</title>
        <authorList>
            <person name="Dastager S.G."/>
            <person name="Neurgaonkar P.S."/>
            <person name="Dharne M.S."/>
        </authorList>
    </citation>
    <scope>NUCLEOTIDE SEQUENCE [LARGE SCALE GENOMIC DNA]</scope>
    <source>
        <strain evidence="4">DSM 25145</strain>
    </source>
</reference>
<dbReference type="AlphaFoldDB" id="A0A1N6PNV0"/>
<name>A0A1N6PNV0_9BACI</name>
<organism evidence="2 3">
    <name type="scientific">Domibacillus enclensis</name>
    <dbReference type="NCBI Taxonomy" id="1017273"/>
    <lineage>
        <taxon>Bacteria</taxon>
        <taxon>Bacillati</taxon>
        <taxon>Bacillota</taxon>
        <taxon>Bacilli</taxon>
        <taxon>Bacillales</taxon>
        <taxon>Bacillaceae</taxon>
        <taxon>Domibacillus</taxon>
    </lineage>
</organism>
<sequence>MNSNQLSKRLETVVSFIHPAQTIADIGSDHAYLPCYAVKKGLVKQAVAGEVVDGPFQAAKKQVAADGLSASVDVRKGSGLSVLSPGEVECITIAGMGGPLIASILEEGKEKLAGVQKLVLQPNIAGHAVRSWLVQNNWTIEAEAILEEDGKLYEVISAVSGKGQKLTPQEIYFGPFLMKAQNDAFRLKWQREFNQIDQVLAKLSKAALGKETEQKKQELTAKKQWIQDVMTHENT</sequence>
<dbReference type="InterPro" id="IPR029063">
    <property type="entry name" value="SAM-dependent_MTases_sf"/>
</dbReference>
<proteinExistence type="predicted"/>
<dbReference type="PANTHER" id="PTHR38451">
    <property type="entry name" value="TRNA (ADENINE(22)-N(1))-METHYLTRANSFERASE"/>
    <property type="match status" value="1"/>
</dbReference>
<keyword evidence="4" id="KW-1185">Reference proteome</keyword>
<protein>
    <submittedName>
        <fullName evidence="1">SAM-dependent methyltransferase</fullName>
    </submittedName>
    <submittedName>
        <fullName evidence="2">tRNA (Adenine22-N1)-methyltransferase</fullName>
    </submittedName>
</protein>
<dbReference type="PANTHER" id="PTHR38451:SF1">
    <property type="entry name" value="TRNA (ADENINE(22)-N(1))-METHYLTRANSFERASE"/>
    <property type="match status" value="1"/>
</dbReference>
<keyword evidence="2" id="KW-0489">Methyltransferase</keyword>
<dbReference type="SUPFAM" id="SSF53335">
    <property type="entry name" value="S-adenosyl-L-methionine-dependent methyltransferases"/>
    <property type="match status" value="1"/>
</dbReference>
<dbReference type="Pfam" id="PF04816">
    <property type="entry name" value="TrmK"/>
    <property type="match status" value="1"/>
</dbReference>
<dbReference type="RefSeq" id="WP_045850999.1">
    <property type="nucleotide sequence ID" value="NZ_FTLX01000001.1"/>
</dbReference>
<reference evidence="2 3" key="1">
    <citation type="submission" date="2017-01" db="EMBL/GenBank/DDBJ databases">
        <authorList>
            <person name="Mah S.A."/>
            <person name="Swanson W.J."/>
            <person name="Moy G.W."/>
            <person name="Vacquier V.D."/>
        </authorList>
    </citation>
    <scope>NUCLEOTIDE SEQUENCE [LARGE SCALE GENOMIC DNA]</scope>
    <source>
        <strain evidence="2 3">NIO-1016</strain>
    </source>
</reference>
<gene>
    <name evidence="1" type="ORF">B1B05_02815</name>
    <name evidence="2" type="ORF">SAMN05443094_101583</name>
</gene>
<accession>A0A1N6PNV0</accession>
<dbReference type="PIRSF" id="PIRSF018637">
    <property type="entry name" value="TrmK"/>
    <property type="match status" value="1"/>
</dbReference>
<evidence type="ECO:0000313" key="2">
    <source>
        <dbReference type="EMBL" id="SIQ05832.1"/>
    </source>
</evidence>
<evidence type="ECO:0000313" key="3">
    <source>
        <dbReference type="Proteomes" id="UP000186385"/>
    </source>
</evidence>
<keyword evidence="2" id="KW-0808">Transferase</keyword>
<dbReference type="Gene3D" id="3.40.50.150">
    <property type="entry name" value="Vaccinia Virus protein VP39"/>
    <property type="match status" value="1"/>
</dbReference>
<dbReference type="OrthoDB" id="5881184at2"/>
<dbReference type="Proteomes" id="UP000215545">
    <property type="component" value="Unassembled WGS sequence"/>
</dbReference>
<evidence type="ECO:0000313" key="4">
    <source>
        <dbReference type="Proteomes" id="UP000215545"/>
    </source>
</evidence>
<dbReference type="STRING" id="1017273.SAMN05443094_101583"/>
<dbReference type="InterPro" id="IPR006901">
    <property type="entry name" value="TrmK"/>
</dbReference>
<dbReference type="Proteomes" id="UP000186385">
    <property type="component" value="Unassembled WGS sequence"/>
</dbReference>
<dbReference type="EMBL" id="MWSK01000001">
    <property type="protein sequence ID" value="OXS80429.1"/>
    <property type="molecule type" value="Genomic_DNA"/>
</dbReference>
<dbReference type="GO" id="GO:0160105">
    <property type="term" value="F:tRNA (adenine(22)-N1)-methyltransferase activity"/>
    <property type="evidence" value="ECO:0007669"/>
    <property type="project" value="InterPro"/>
</dbReference>
<dbReference type="GO" id="GO:0032259">
    <property type="term" value="P:methylation"/>
    <property type="evidence" value="ECO:0007669"/>
    <property type="project" value="UniProtKB-KW"/>
</dbReference>